<organism evidence="3 4">
    <name type="scientific">Candolleomyces aberdarensis</name>
    <dbReference type="NCBI Taxonomy" id="2316362"/>
    <lineage>
        <taxon>Eukaryota</taxon>
        <taxon>Fungi</taxon>
        <taxon>Dikarya</taxon>
        <taxon>Basidiomycota</taxon>
        <taxon>Agaricomycotina</taxon>
        <taxon>Agaricomycetes</taxon>
        <taxon>Agaricomycetidae</taxon>
        <taxon>Agaricales</taxon>
        <taxon>Agaricineae</taxon>
        <taxon>Psathyrellaceae</taxon>
        <taxon>Candolleomyces</taxon>
    </lineage>
</organism>
<feature type="domain" description="Fungal-type protein kinase" evidence="2">
    <location>
        <begin position="144"/>
        <end position="339"/>
    </location>
</feature>
<reference evidence="3 4" key="1">
    <citation type="submission" date="2019-01" db="EMBL/GenBank/DDBJ databases">
        <title>Draft genome sequence of Psathyrella aberdarensis IHI B618.</title>
        <authorList>
            <person name="Buettner E."/>
            <person name="Kellner H."/>
        </authorList>
    </citation>
    <scope>NUCLEOTIDE SEQUENCE [LARGE SCALE GENOMIC DNA]</scope>
    <source>
        <strain evidence="3 4">IHI B618</strain>
    </source>
</reference>
<keyword evidence="4" id="KW-1185">Reference proteome</keyword>
<name>A0A4V1Q360_9AGAR</name>
<gene>
    <name evidence="3" type="ORF">EST38_g8395</name>
</gene>
<dbReference type="SUPFAM" id="SSF56112">
    <property type="entry name" value="Protein kinase-like (PK-like)"/>
    <property type="match status" value="1"/>
</dbReference>
<protein>
    <recommendedName>
        <fullName evidence="2">Fungal-type protein kinase domain-containing protein</fullName>
    </recommendedName>
</protein>
<evidence type="ECO:0000313" key="3">
    <source>
        <dbReference type="EMBL" id="RXW17458.1"/>
    </source>
</evidence>
<comment type="caution">
    <text evidence="3">The sequence shown here is derived from an EMBL/GenBank/DDBJ whole genome shotgun (WGS) entry which is preliminary data.</text>
</comment>
<accession>A0A4V1Q360</accession>
<dbReference type="Gene3D" id="1.10.510.10">
    <property type="entry name" value="Transferase(Phosphotransferase) domain 1"/>
    <property type="match status" value="1"/>
</dbReference>
<dbReference type="InterPro" id="IPR011009">
    <property type="entry name" value="Kinase-like_dom_sf"/>
</dbReference>
<sequence length="658" mass="74688">MSLDPTFDEQKGLILSELAEAVALEDDTCIRSLYSDIAPESAIDTFLKKSRFYSLAQRRWKLPRSCSKLLNKDFHTPFLNVFSSILRHFLRDPTTRGAREVVDTHAIDLRHREANSVVHHSHPSLVIKAEGPSFQLPCAIPGEKQTKVGYSNIAACIDIYVGDTKMPISDQLVRATIYARQIFIHQPNRRFVRVLVLTEQHVRLFHFDRSGAQYTPLLDFHDNPHTFVRLVLGLSSLDELDIGLDASIQWITENGRKVRGTVKARASSNEDIIYQLAAIQPFFFNGNIRGPSTICWRVRDPITDEELIVKDSWRSEDRLSEHIFLQDAIGIPGVVQMVTCEPDRCDTKSLRGLIDVLPTGFRNRIETRIVMKGYGKSIRKYTSAKQLFCALRDAIAGHMELFKKGTIHRDVSLQNVLLGKAGAEPGYRGVLIDFDISTLRHLKRPADRRMGTRSYQSVPVLYSGKVPHPLPHDHLDDLEGFLYVLVHIMFGYDSNGAVHAVDETLLGWEEYENDCCRVGLLKEAYLTRRYVPPKVSKRWPSPCVDFILAYARFIQPLVQDKMVLNQLTPAVRKGQEEVFAANSIQHYTHVLKLFDTAIEALDRPDTWQVDDTSDEDDNDGRSDRSNSPPTVVIFEAPMSIRMINPWPNVPIPLVVTAP</sequence>
<evidence type="ECO:0000313" key="4">
    <source>
        <dbReference type="Proteomes" id="UP000290288"/>
    </source>
</evidence>
<evidence type="ECO:0000259" key="2">
    <source>
        <dbReference type="Pfam" id="PF17667"/>
    </source>
</evidence>
<feature type="region of interest" description="Disordered" evidence="1">
    <location>
        <begin position="605"/>
        <end position="629"/>
    </location>
</feature>
<dbReference type="OrthoDB" id="5584477at2759"/>
<evidence type="ECO:0000256" key="1">
    <source>
        <dbReference type="SAM" id="MobiDB-lite"/>
    </source>
</evidence>
<dbReference type="Pfam" id="PF17667">
    <property type="entry name" value="Pkinase_fungal"/>
    <property type="match status" value="2"/>
</dbReference>
<dbReference type="InterPro" id="IPR040976">
    <property type="entry name" value="Pkinase_fungal"/>
</dbReference>
<proteinExistence type="predicted"/>
<dbReference type="PANTHER" id="PTHR38248">
    <property type="entry name" value="FUNK1 6"/>
    <property type="match status" value="1"/>
</dbReference>
<feature type="domain" description="Fungal-type protein kinase" evidence="2">
    <location>
        <begin position="361"/>
        <end position="488"/>
    </location>
</feature>
<dbReference type="PANTHER" id="PTHR38248:SF2">
    <property type="entry name" value="FUNK1 11"/>
    <property type="match status" value="1"/>
</dbReference>
<dbReference type="AlphaFoldDB" id="A0A4V1Q360"/>
<dbReference type="STRING" id="2316362.A0A4V1Q360"/>
<dbReference type="Proteomes" id="UP000290288">
    <property type="component" value="Unassembled WGS sequence"/>
</dbReference>
<dbReference type="EMBL" id="SDEE01000339">
    <property type="protein sequence ID" value="RXW17458.1"/>
    <property type="molecule type" value="Genomic_DNA"/>
</dbReference>